<accession>A0A4S8XPB1</accession>
<dbReference type="PANTHER" id="PTHR37544">
    <property type="entry name" value="SPRAY-RELATED"/>
    <property type="match status" value="1"/>
</dbReference>
<keyword evidence="2" id="KW-0812">Transmembrane</keyword>
<dbReference type="PANTHER" id="PTHR37544:SF3">
    <property type="entry name" value="SPRAY"/>
    <property type="match status" value="1"/>
</dbReference>
<evidence type="ECO:0000313" key="4">
    <source>
        <dbReference type="Proteomes" id="UP000310687"/>
    </source>
</evidence>
<evidence type="ECO:0000256" key="2">
    <source>
        <dbReference type="SAM" id="Phobius"/>
    </source>
</evidence>
<sequence length="324" mass="35789">MLSSLFSPQVLPVLCYGYGHTKSNDLPAFANGTQVITSGEPWAPLSNPVSRLDKAAMIRDSLAVIFLRVVPIAGLGMVSNGIAVLDIHHRWVQPFTNMYRGPSSVTDSLLLDYMTVSPLEVLPQAWTNKHYKVLYFGILSALNWVPPLMITGLCSVTETGSQVIVQVSPVAACLAIFWALLYAVSLTTNWAPPERKLPRICGSLYDLFTFFYASRLRWLPEFGHAAFSKTLTKADFHAHLLLARHEFLFGLVEGQETSHHGFDIASHVVRIKPVRRSRKARPSDRDADPEAIQMDTLSASESLHDGDQPMDEDSPASGRSSAIE</sequence>
<evidence type="ECO:0000256" key="1">
    <source>
        <dbReference type="SAM" id="MobiDB-lite"/>
    </source>
</evidence>
<dbReference type="AlphaFoldDB" id="A0A4S8XPB1"/>
<organism evidence="3 4">
    <name type="scientific">Aureobasidium pullulans</name>
    <name type="common">Black yeast</name>
    <name type="synonym">Pullularia pullulans</name>
    <dbReference type="NCBI Taxonomy" id="5580"/>
    <lineage>
        <taxon>Eukaryota</taxon>
        <taxon>Fungi</taxon>
        <taxon>Dikarya</taxon>
        <taxon>Ascomycota</taxon>
        <taxon>Pezizomycotina</taxon>
        <taxon>Dothideomycetes</taxon>
        <taxon>Dothideomycetidae</taxon>
        <taxon>Dothideales</taxon>
        <taxon>Saccotheciaceae</taxon>
        <taxon>Aureobasidium</taxon>
    </lineage>
</organism>
<dbReference type="InterPro" id="IPR021840">
    <property type="entry name" value="DUF3433"/>
</dbReference>
<evidence type="ECO:0000313" key="3">
    <source>
        <dbReference type="EMBL" id="THW39775.1"/>
    </source>
</evidence>
<keyword evidence="2" id="KW-0472">Membrane</keyword>
<feature type="transmembrane region" description="Helical" evidence="2">
    <location>
        <begin position="163"/>
        <end position="185"/>
    </location>
</feature>
<dbReference type="Proteomes" id="UP000310687">
    <property type="component" value="Unassembled WGS sequence"/>
</dbReference>
<feature type="region of interest" description="Disordered" evidence="1">
    <location>
        <begin position="275"/>
        <end position="324"/>
    </location>
</feature>
<feature type="transmembrane region" description="Helical" evidence="2">
    <location>
        <begin position="133"/>
        <end position="156"/>
    </location>
</feature>
<feature type="transmembrane region" description="Helical" evidence="2">
    <location>
        <begin position="61"/>
        <end position="85"/>
    </location>
</feature>
<dbReference type="EMBL" id="QZAL01000088">
    <property type="protein sequence ID" value="THW39775.1"/>
    <property type="molecule type" value="Genomic_DNA"/>
</dbReference>
<protein>
    <submittedName>
        <fullName evidence="3">Uncharacterized protein</fullName>
    </submittedName>
</protein>
<proteinExistence type="predicted"/>
<comment type="caution">
    <text evidence="3">The sequence shown here is derived from an EMBL/GenBank/DDBJ whole genome shotgun (WGS) entry which is preliminary data.</text>
</comment>
<dbReference type="Pfam" id="PF11915">
    <property type="entry name" value="DUF3433"/>
    <property type="match status" value="1"/>
</dbReference>
<gene>
    <name evidence="3" type="ORF">D6D22_06127</name>
</gene>
<keyword evidence="2" id="KW-1133">Transmembrane helix</keyword>
<reference evidence="3 4" key="1">
    <citation type="submission" date="2018-10" db="EMBL/GenBank/DDBJ databases">
        <title>Fifty Aureobasidium pullulans genomes reveal a recombining polyextremotolerant generalist.</title>
        <authorList>
            <person name="Gostincar C."/>
            <person name="Turk M."/>
            <person name="Zajc J."/>
            <person name="Gunde-Cimerman N."/>
        </authorList>
    </citation>
    <scope>NUCLEOTIDE SEQUENCE [LARGE SCALE GENOMIC DNA]</scope>
    <source>
        <strain evidence="3 4">EXF-11013</strain>
    </source>
</reference>
<name>A0A4S8XPB1_AURPU</name>